<dbReference type="SUPFAM" id="SSF56059">
    <property type="entry name" value="Glutathione synthetase ATP-binding domain-like"/>
    <property type="match status" value="1"/>
</dbReference>
<reference evidence="6 7" key="1">
    <citation type="submission" date="2019-03" db="EMBL/GenBank/DDBJ databases">
        <title>Genomic Encyclopedia of Type Strains, Phase IV (KMG-IV): sequencing the most valuable type-strain genomes for metagenomic binning, comparative biology and taxonomic classification.</title>
        <authorList>
            <person name="Goeker M."/>
        </authorList>
    </citation>
    <scope>NUCLEOTIDE SEQUENCE [LARGE SCALE GENOMIC DNA]</scope>
    <source>
        <strain evidence="6 7">DSM 29487</strain>
    </source>
</reference>
<dbReference type="Proteomes" id="UP000295515">
    <property type="component" value="Unassembled WGS sequence"/>
</dbReference>
<keyword evidence="7" id="KW-1185">Reference proteome</keyword>
<dbReference type="InterPro" id="IPR016185">
    <property type="entry name" value="PreATP-grasp_dom_sf"/>
</dbReference>
<dbReference type="GeneID" id="98914961"/>
<accession>A0A4R3Z8H9</accession>
<dbReference type="Gene3D" id="3.30.1490.20">
    <property type="entry name" value="ATP-grasp fold, A domain"/>
    <property type="match status" value="1"/>
</dbReference>
<dbReference type="InterPro" id="IPR011761">
    <property type="entry name" value="ATP-grasp"/>
</dbReference>
<feature type="domain" description="ATP-grasp" evidence="5">
    <location>
        <begin position="107"/>
        <end position="300"/>
    </location>
</feature>
<dbReference type="GO" id="GO:0005524">
    <property type="term" value="F:ATP binding"/>
    <property type="evidence" value="ECO:0007669"/>
    <property type="project" value="UniProtKB-UniRule"/>
</dbReference>
<evidence type="ECO:0000256" key="1">
    <source>
        <dbReference type="ARBA" id="ARBA00022598"/>
    </source>
</evidence>
<evidence type="ECO:0000256" key="3">
    <source>
        <dbReference type="ARBA" id="ARBA00022840"/>
    </source>
</evidence>
<dbReference type="SUPFAM" id="SSF52440">
    <property type="entry name" value="PreATP-grasp domain"/>
    <property type="match status" value="1"/>
</dbReference>
<protein>
    <submittedName>
        <fullName evidence="6">Carbamoyl-phosphate synthase large subunit</fullName>
    </submittedName>
</protein>
<dbReference type="GO" id="GO:0046872">
    <property type="term" value="F:metal ion binding"/>
    <property type="evidence" value="ECO:0007669"/>
    <property type="project" value="InterPro"/>
</dbReference>
<evidence type="ECO:0000259" key="5">
    <source>
        <dbReference type="PROSITE" id="PS50975"/>
    </source>
</evidence>
<dbReference type="Gene3D" id="3.40.50.20">
    <property type="match status" value="1"/>
</dbReference>
<dbReference type="EMBL" id="SMCQ01000005">
    <property type="protein sequence ID" value="TCW01037.1"/>
    <property type="molecule type" value="Genomic_DNA"/>
</dbReference>
<dbReference type="PANTHER" id="PTHR43585">
    <property type="entry name" value="FUMIPYRROLE BIOSYNTHESIS PROTEIN C"/>
    <property type="match status" value="1"/>
</dbReference>
<dbReference type="InterPro" id="IPR052032">
    <property type="entry name" value="ATP-dep_AA_Ligase"/>
</dbReference>
<evidence type="ECO:0000256" key="4">
    <source>
        <dbReference type="PROSITE-ProRule" id="PRU00409"/>
    </source>
</evidence>
<dbReference type="GO" id="GO:0016874">
    <property type="term" value="F:ligase activity"/>
    <property type="evidence" value="ECO:0007669"/>
    <property type="project" value="UniProtKB-KW"/>
</dbReference>
<dbReference type="PROSITE" id="PS50975">
    <property type="entry name" value="ATP_GRASP"/>
    <property type="match status" value="1"/>
</dbReference>
<keyword evidence="2 4" id="KW-0547">Nucleotide-binding</keyword>
<proteinExistence type="predicted"/>
<dbReference type="Gene3D" id="3.30.470.20">
    <property type="entry name" value="ATP-grasp fold, B domain"/>
    <property type="match status" value="1"/>
</dbReference>
<gene>
    <name evidence="6" type="ORF">EDD60_105141</name>
</gene>
<evidence type="ECO:0000256" key="2">
    <source>
        <dbReference type="ARBA" id="ARBA00022741"/>
    </source>
</evidence>
<name>A0A4R3Z8H9_9FIRM</name>
<dbReference type="Pfam" id="PF13535">
    <property type="entry name" value="ATP-grasp_4"/>
    <property type="match status" value="1"/>
</dbReference>
<dbReference type="RefSeq" id="WP_066450818.1">
    <property type="nucleotide sequence ID" value="NZ_JANKBF010000008.1"/>
</dbReference>
<dbReference type="PANTHER" id="PTHR43585:SF2">
    <property type="entry name" value="ATP-GRASP ENZYME FSQD"/>
    <property type="match status" value="1"/>
</dbReference>
<comment type="caution">
    <text evidence="6">The sequence shown here is derived from an EMBL/GenBank/DDBJ whole genome shotgun (WGS) entry which is preliminary data.</text>
</comment>
<sequence length="384" mass="42654">MKKLAIIGGGRMASIFALNASEMGIETHCFSLESDIVNKNAFDHIHSINILNREDVYNICNEIKVDGVVATTELTIAVAAYVADKMKLNGLPIKVAEVITDKYKNREASKNVIGLYNPKYSEVNSVNDIMKLHFSYPIILKPTSKGGKRGITVVKQESEIEGAFQYAVKESGGILPLIVEEYIDGGMECSVESLSFEGKNYIIQITEKITSGAPHCVELAHHQPANISLDMKKRVEEVLDNALTAIGLTNGACHTEIKIKDNKIYLIEFNARPGGDHIAYPLTELSTGYPYIKGAIEISLGKFKGVDSSQFKNKYAGVLFVTEQTKELVPIFKECESYNWCYKKNFVTEKLQSIVHNDGFNINYFMYCDVKKPKILGNKDGGKI</sequence>
<evidence type="ECO:0000313" key="6">
    <source>
        <dbReference type="EMBL" id="TCW01037.1"/>
    </source>
</evidence>
<keyword evidence="1" id="KW-0436">Ligase</keyword>
<organism evidence="6 7">
    <name type="scientific">Longibaculum muris</name>
    <dbReference type="NCBI Taxonomy" id="1796628"/>
    <lineage>
        <taxon>Bacteria</taxon>
        <taxon>Bacillati</taxon>
        <taxon>Bacillota</taxon>
        <taxon>Erysipelotrichia</taxon>
        <taxon>Erysipelotrichales</taxon>
        <taxon>Coprobacillaceae</taxon>
        <taxon>Longibaculum</taxon>
    </lineage>
</organism>
<dbReference type="InterPro" id="IPR013815">
    <property type="entry name" value="ATP_grasp_subdomain_1"/>
</dbReference>
<dbReference type="AlphaFoldDB" id="A0A4R3Z8H9"/>
<evidence type="ECO:0000313" key="7">
    <source>
        <dbReference type="Proteomes" id="UP000295515"/>
    </source>
</evidence>
<keyword evidence="3 4" id="KW-0067">ATP-binding</keyword>